<sequence>MERWSQKAKNSLKTVENPLHLANGQIFVLFYLHHAETCRVNDVAKILGITSGAATGLTDKLTALGLVERARQEDDRRVVRLSLTAKGKETVTLTRQRRNEWFTGIVGQLEESKLDVVLDAFKLLLDALDDKSTHNKEVER</sequence>
<keyword evidence="1" id="KW-0805">Transcription regulation</keyword>
<evidence type="ECO:0000256" key="1">
    <source>
        <dbReference type="ARBA" id="ARBA00023015"/>
    </source>
</evidence>
<evidence type="ECO:0000313" key="5">
    <source>
        <dbReference type="EMBL" id="NBD23134.1"/>
    </source>
</evidence>
<dbReference type="PANTHER" id="PTHR42756">
    <property type="entry name" value="TRANSCRIPTIONAL REGULATOR, MARR"/>
    <property type="match status" value="1"/>
</dbReference>
<dbReference type="RefSeq" id="WP_161741571.1">
    <property type="nucleotide sequence ID" value="NZ_JAAAMV010000002.1"/>
</dbReference>
<reference evidence="5 6" key="1">
    <citation type="submission" date="2020-01" db="EMBL/GenBank/DDBJ databases">
        <title>Paenibacillus soybeanensis sp. nov. isolated from the nodules of soybean (Glycine max(L.) Merr).</title>
        <authorList>
            <person name="Wang H."/>
        </authorList>
    </citation>
    <scope>NUCLEOTIDE SEQUENCE [LARGE SCALE GENOMIC DNA]</scope>
    <source>
        <strain evidence="5 6">T1</strain>
    </source>
</reference>
<name>A0ABW9XKH3_9BACL</name>
<proteinExistence type="predicted"/>
<evidence type="ECO:0000256" key="2">
    <source>
        <dbReference type="ARBA" id="ARBA00023125"/>
    </source>
</evidence>
<keyword evidence="3" id="KW-0804">Transcription</keyword>
<dbReference type="PROSITE" id="PS50995">
    <property type="entry name" value="HTH_MARR_2"/>
    <property type="match status" value="1"/>
</dbReference>
<dbReference type="Gene3D" id="1.10.10.10">
    <property type="entry name" value="Winged helix-like DNA-binding domain superfamily/Winged helix DNA-binding domain"/>
    <property type="match status" value="1"/>
</dbReference>
<evidence type="ECO:0000313" key="6">
    <source>
        <dbReference type="Proteomes" id="UP000665561"/>
    </source>
</evidence>
<dbReference type="Proteomes" id="UP000665561">
    <property type="component" value="Unassembled WGS sequence"/>
</dbReference>
<dbReference type="InterPro" id="IPR036390">
    <property type="entry name" value="WH_DNA-bd_sf"/>
</dbReference>
<comment type="caution">
    <text evidence="5">The sequence shown here is derived from an EMBL/GenBank/DDBJ whole genome shotgun (WGS) entry which is preliminary data.</text>
</comment>
<protein>
    <submittedName>
        <fullName evidence="5">MarR family transcriptional regulator</fullName>
    </submittedName>
</protein>
<gene>
    <name evidence="5" type="ORF">GT019_04555</name>
</gene>
<keyword evidence="2" id="KW-0238">DNA-binding</keyword>
<dbReference type="InterPro" id="IPR000835">
    <property type="entry name" value="HTH_MarR-typ"/>
</dbReference>
<dbReference type="PRINTS" id="PR00598">
    <property type="entry name" value="HTHMARR"/>
</dbReference>
<dbReference type="Pfam" id="PF12802">
    <property type="entry name" value="MarR_2"/>
    <property type="match status" value="1"/>
</dbReference>
<dbReference type="SMART" id="SM00347">
    <property type="entry name" value="HTH_MARR"/>
    <property type="match status" value="1"/>
</dbReference>
<dbReference type="InterPro" id="IPR036388">
    <property type="entry name" value="WH-like_DNA-bd_sf"/>
</dbReference>
<organism evidence="5 6">
    <name type="scientific">Paenibacillus glycinis</name>
    <dbReference type="NCBI Taxonomy" id="2697035"/>
    <lineage>
        <taxon>Bacteria</taxon>
        <taxon>Bacillati</taxon>
        <taxon>Bacillota</taxon>
        <taxon>Bacilli</taxon>
        <taxon>Bacillales</taxon>
        <taxon>Paenibacillaceae</taxon>
        <taxon>Paenibacillus</taxon>
    </lineage>
</organism>
<dbReference type="SUPFAM" id="SSF46785">
    <property type="entry name" value="Winged helix' DNA-binding domain"/>
    <property type="match status" value="1"/>
</dbReference>
<feature type="domain" description="HTH marR-type" evidence="4">
    <location>
        <begin position="1"/>
        <end position="126"/>
    </location>
</feature>
<evidence type="ECO:0000259" key="4">
    <source>
        <dbReference type="PROSITE" id="PS50995"/>
    </source>
</evidence>
<evidence type="ECO:0000256" key="3">
    <source>
        <dbReference type="ARBA" id="ARBA00023163"/>
    </source>
</evidence>
<accession>A0ABW9XKH3</accession>
<dbReference type="PANTHER" id="PTHR42756:SF1">
    <property type="entry name" value="TRANSCRIPTIONAL REPRESSOR OF EMRAB OPERON"/>
    <property type="match status" value="1"/>
</dbReference>
<keyword evidence="6" id="KW-1185">Reference proteome</keyword>
<dbReference type="EMBL" id="JAAAMV010000002">
    <property type="protein sequence ID" value="NBD23134.1"/>
    <property type="molecule type" value="Genomic_DNA"/>
</dbReference>